<accession>A0A392UBT8</accession>
<dbReference type="Proteomes" id="UP000265520">
    <property type="component" value="Unassembled WGS sequence"/>
</dbReference>
<name>A0A392UBT8_9FABA</name>
<reference evidence="1 2" key="1">
    <citation type="journal article" date="2018" name="Front. Plant Sci.">
        <title>Red Clover (Trifolium pratense) and Zigzag Clover (T. medium) - A Picture of Genomic Similarities and Differences.</title>
        <authorList>
            <person name="Dluhosova J."/>
            <person name="Istvanek J."/>
            <person name="Nedelnik J."/>
            <person name="Repkova J."/>
        </authorList>
    </citation>
    <scope>NUCLEOTIDE SEQUENCE [LARGE SCALE GENOMIC DNA]</scope>
    <source>
        <strain evidence="2">cv. 10/8</strain>
        <tissue evidence="1">Leaf</tissue>
    </source>
</reference>
<evidence type="ECO:0000313" key="2">
    <source>
        <dbReference type="Proteomes" id="UP000265520"/>
    </source>
</evidence>
<keyword evidence="2" id="KW-1185">Reference proteome</keyword>
<evidence type="ECO:0000313" key="1">
    <source>
        <dbReference type="EMBL" id="MCI70991.1"/>
    </source>
</evidence>
<feature type="non-terminal residue" evidence="1">
    <location>
        <position position="1"/>
    </location>
</feature>
<dbReference type="AlphaFoldDB" id="A0A392UBT8"/>
<dbReference type="EMBL" id="LXQA010787207">
    <property type="protein sequence ID" value="MCI70991.1"/>
    <property type="molecule type" value="Genomic_DNA"/>
</dbReference>
<protein>
    <submittedName>
        <fullName evidence="1">Uncharacterized protein</fullName>
    </submittedName>
</protein>
<organism evidence="1 2">
    <name type="scientific">Trifolium medium</name>
    <dbReference type="NCBI Taxonomy" id="97028"/>
    <lineage>
        <taxon>Eukaryota</taxon>
        <taxon>Viridiplantae</taxon>
        <taxon>Streptophyta</taxon>
        <taxon>Embryophyta</taxon>
        <taxon>Tracheophyta</taxon>
        <taxon>Spermatophyta</taxon>
        <taxon>Magnoliopsida</taxon>
        <taxon>eudicotyledons</taxon>
        <taxon>Gunneridae</taxon>
        <taxon>Pentapetalae</taxon>
        <taxon>rosids</taxon>
        <taxon>fabids</taxon>
        <taxon>Fabales</taxon>
        <taxon>Fabaceae</taxon>
        <taxon>Papilionoideae</taxon>
        <taxon>50 kb inversion clade</taxon>
        <taxon>NPAAA clade</taxon>
        <taxon>Hologalegina</taxon>
        <taxon>IRL clade</taxon>
        <taxon>Trifolieae</taxon>
        <taxon>Trifolium</taxon>
    </lineage>
</organism>
<sequence>TGPKAQSLGKSSLGPSSKAYLRNSQRRLPSGQRFNILAYCNARPSE</sequence>
<comment type="caution">
    <text evidence="1">The sequence shown here is derived from an EMBL/GenBank/DDBJ whole genome shotgun (WGS) entry which is preliminary data.</text>
</comment>
<proteinExistence type="predicted"/>